<dbReference type="SUPFAM" id="SSF49464">
    <property type="entry name" value="Carboxypeptidase regulatory domain-like"/>
    <property type="match status" value="1"/>
</dbReference>
<dbReference type="OrthoDB" id="1254493at2"/>
<evidence type="ECO:0000313" key="3">
    <source>
        <dbReference type="Proteomes" id="UP000182034"/>
    </source>
</evidence>
<name>A0A1K2ILX9_9FLAO</name>
<keyword evidence="1" id="KW-0732">Signal</keyword>
<proteinExistence type="predicted"/>
<reference evidence="3" key="1">
    <citation type="submission" date="2016-10" db="EMBL/GenBank/DDBJ databases">
        <authorList>
            <person name="Varghese N."/>
            <person name="Submissions S."/>
        </authorList>
    </citation>
    <scope>NUCLEOTIDE SEQUENCE [LARGE SCALE GENOMIC DNA]</scope>
    <source>
        <strain evidence="3">SUR2</strain>
    </source>
</reference>
<gene>
    <name evidence="2" type="ORF">SAMN05216324_10586</name>
</gene>
<dbReference type="STRING" id="1612149.SAMN05216324_10586"/>
<organism evidence="2 3">
    <name type="scientific">Chryseobacterium limigenitum</name>
    <dbReference type="NCBI Taxonomy" id="1612149"/>
    <lineage>
        <taxon>Bacteria</taxon>
        <taxon>Pseudomonadati</taxon>
        <taxon>Bacteroidota</taxon>
        <taxon>Flavobacteriia</taxon>
        <taxon>Flavobacteriales</taxon>
        <taxon>Weeksellaceae</taxon>
        <taxon>Chryseobacterium group</taxon>
        <taxon>Chryseobacterium</taxon>
    </lineage>
</organism>
<dbReference type="EMBL" id="FPKW01000005">
    <property type="protein sequence ID" value="SFZ93460.1"/>
    <property type="molecule type" value="Genomic_DNA"/>
</dbReference>
<sequence length="257" mass="29846">MKNKYLIFFCFIFLCIAKTVYAQSFVNGTVLSEDGFSISNVLVYNIANQKKTYTDSEGKFNIEGNISEELRFIKDGYERKSEKIGNSFALKVLLIKMPFEIEEVRLNNLSGNLLTDSKRMKIDNSKEKLEKDIGLPKLKGVQRERVPTVSNDVIVPLLFGSIKVDALYKLISGDARRMKSLYKYQDLQEKVKWIRERIENDYFVRYKIPEEKIGEFLEFAIQTNPNILSSIKSNKIETVRFELNNSIDLYSSRLNKK</sequence>
<evidence type="ECO:0000256" key="1">
    <source>
        <dbReference type="SAM" id="SignalP"/>
    </source>
</evidence>
<dbReference type="AlphaFoldDB" id="A0A1K2ILX9"/>
<feature type="chain" id="PRO_5012882520" description="CarboxypepD_reg-like domain-containing protein" evidence="1">
    <location>
        <begin position="23"/>
        <end position="257"/>
    </location>
</feature>
<dbReference type="Proteomes" id="UP000182034">
    <property type="component" value="Unassembled WGS sequence"/>
</dbReference>
<protein>
    <recommendedName>
        <fullName evidence="4">CarboxypepD_reg-like domain-containing protein</fullName>
    </recommendedName>
</protein>
<evidence type="ECO:0008006" key="4">
    <source>
        <dbReference type="Google" id="ProtNLM"/>
    </source>
</evidence>
<accession>A0A1K2ILX9</accession>
<evidence type="ECO:0000313" key="2">
    <source>
        <dbReference type="EMBL" id="SFZ93460.1"/>
    </source>
</evidence>
<keyword evidence="3" id="KW-1185">Reference proteome</keyword>
<feature type="signal peptide" evidence="1">
    <location>
        <begin position="1"/>
        <end position="22"/>
    </location>
</feature>
<dbReference type="RefSeq" id="WP_072409075.1">
    <property type="nucleotide sequence ID" value="NZ_FPKW01000005.1"/>
</dbReference>
<dbReference type="InterPro" id="IPR008969">
    <property type="entry name" value="CarboxyPept-like_regulatory"/>
</dbReference>